<feature type="region of interest" description="Disordered" evidence="1">
    <location>
        <begin position="296"/>
        <end position="338"/>
    </location>
</feature>
<dbReference type="EMBL" id="AP018150">
    <property type="protein sequence ID" value="BBE09930.1"/>
    <property type="molecule type" value="Genomic_DNA"/>
</dbReference>
<feature type="compositionally biased region" description="Polar residues" evidence="1">
    <location>
        <begin position="33"/>
        <end position="50"/>
    </location>
</feature>
<organism evidence="2 3">
    <name type="scientific">Mycoavidus cysteinexigens</name>
    <dbReference type="NCBI Taxonomy" id="1553431"/>
    <lineage>
        <taxon>Bacteria</taxon>
        <taxon>Pseudomonadati</taxon>
        <taxon>Pseudomonadota</taxon>
        <taxon>Betaproteobacteria</taxon>
        <taxon>Burkholderiales</taxon>
        <taxon>Burkholderiaceae</taxon>
        <taxon>Mycoavidus</taxon>
    </lineage>
</organism>
<dbReference type="AlphaFoldDB" id="A0A2Z6EWU9"/>
<name>A0A2Z6EWU9_9BURK</name>
<sequence length="345" mass="39419">MLKYLASMYATISAQMNGNQATNEQQLEAADISTASQNPSISNPTPSKHNNYPVRQRLFPTQVDYQQVLPPQILHNSHVSLSGKDASLIQGPTALLEANKPEQLIFNLYNNFFKLKQEESSLIDRRVQILCNPSESAEYDEEDLKVIDEKLERIRSDLSSQIEKLPFEIEEIYLKKLNDLNINAYDNAGEKISLLKEPEQKFHRKNTLKEINPKIKQIKGKPINEIAEIYKNLRLNHLDLKDKYKALNTCNLIPIREDQLINLEKMINNIHTLMETCEEKKLTLFDIATFVPAPAAPHQSAQVPDTTVPSQSTQVNSSAKIRNQPNKAQSDDATTNPYDYRYQAW</sequence>
<evidence type="ECO:0000313" key="2">
    <source>
        <dbReference type="EMBL" id="BBE09930.1"/>
    </source>
</evidence>
<dbReference type="KEGG" id="mcys:MCB1EB_1769"/>
<reference evidence="2 3" key="1">
    <citation type="journal article" date="2018" name="Microbes Environ.">
        <title>Comparative Genomic Insights into Endofungal Lifestyles of Two Bacterial Endosymbionts, Mycoavidus cysteinexigens and Burkholderia rhizoxinica.</title>
        <authorList>
            <person name="Sharmin D."/>
            <person name="Guo Y."/>
            <person name="Nishizawa T."/>
            <person name="Ohshima S."/>
            <person name="Sato Y."/>
            <person name="Takashima Y."/>
            <person name="Narisawa K."/>
            <person name="Ohta H."/>
        </authorList>
    </citation>
    <scope>NUCLEOTIDE SEQUENCE [LARGE SCALE GENOMIC DNA]</scope>
    <source>
        <strain evidence="2 3">B1-EB</strain>
    </source>
</reference>
<keyword evidence="3" id="KW-1185">Reference proteome</keyword>
<gene>
    <name evidence="2" type="ORF">MCB1EB_1769</name>
</gene>
<accession>A0A2Z6EWU9</accession>
<feature type="region of interest" description="Disordered" evidence="1">
    <location>
        <begin position="33"/>
        <end position="52"/>
    </location>
</feature>
<feature type="compositionally biased region" description="Polar residues" evidence="1">
    <location>
        <begin position="299"/>
        <end position="337"/>
    </location>
</feature>
<evidence type="ECO:0000256" key="1">
    <source>
        <dbReference type="SAM" id="MobiDB-lite"/>
    </source>
</evidence>
<protein>
    <submittedName>
        <fullName evidence="2">Chromosome partition protein Smc</fullName>
    </submittedName>
</protein>
<evidence type="ECO:0000313" key="3">
    <source>
        <dbReference type="Proteomes" id="UP000282597"/>
    </source>
</evidence>
<proteinExistence type="predicted"/>
<dbReference type="Proteomes" id="UP000282597">
    <property type="component" value="Chromosome"/>
</dbReference>
<dbReference type="RefSeq" id="WP_045364997.1">
    <property type="nucleotide sequence ID" value="NZ_AP018150.1"/>
</dbReference>